<feature type="domain" description="GST N-terminal" evidence="2">
    <location>
        <begin position="1"/>
        <end position="77"/>
    </location>
</feature>
<dbReference type="InterPro" id="IPR040079">
    <property type="entry name" value="Glutathione_S-Trfase"/>
</dbReference>
<sequence>MTLYSDPACPYCHRVRMVLAEKGIAVDVVDVDAKALPDEVMDFNPYGTVPTFVDRDLRLYESRIIMEYLDERFPHPPLLPVDPVSRANARLFMYRVDRDWYSLMGRILHGEGDEVEQARKELRESLIATAPVFGAHAFFMSEEFSLVDCCVAPLLWRLPVLGVELPKQADPIRVYMKRIFTWDAFRRSLTEAEKEMIADLRR</sequence>
<evidence type="ECO:0000313" key="4">
    <source>
        <dbReference type="EMBL" id="BCU05570.1"/>
    </source>
</evidence>
<dbReference type="SUPFAM" id="SSF52833">
    <property type="entry name" value="Thioredoxin-like"/>
    <property type="match status" value="1"/>
</dbReference>
<feature type="domain" description="GST C-terminal" evidence="3">
    <location>
        <begin position="82"/>
        <end position="200"/>
    </location>
</feature>
<dbReference type="CDD" id="cd03186">
    <property type="entry name" value="GST_C_SspA"/>
    <property type="match status" value="1"/>
</dbReference>
<reference evidence="4 5" key="1">
    <citation type="submission" date="2021-04" db="EMBL/GenBank/DDBJ databases">
        <title>Complete genome sequencing of Allochromatium tepidum strain NZ.</title>
        <authorList>
            <person name="Tsukatani Y."/>
            <person name="Mori H."/>
        </authorList>
    </citation>
    <scope>NUCLEOTIDE SEQUENCE [LARGE SCALE GENOMIC DNA]</scope>
    <source>
        <strain evidence="4 5">NZ</strain>
    </source>
</reference>
<dbReference type="InterPro" id="IPR010987">
    <property type="entry name" value="Glutathione-S-Trfase_C-like"/>
</dbReference>
<organism evidence="4 5">
    <name type="scientific">Allochromatium tepidum</name>
    <dbReference type="NCBI Taxonomy" id="553982"/>
    <lineage>
        <taxon>Bacteria</taxon>
        <taxon>Pseudomonadati</taxon>
        <taxon>Pseudomonadota</taxon>
        <taxon>Gammaproteobacteria</taxon>
        <taxon>Chromatiales</taxon>
        <taxon>Chromatiaceae</taxon>
        <taxon>Allochromatium</taxon>
    </lineage>
</organism>
<dbReference type="PROSITE" id="PS50405">
    <property type="entry name" value="GST_CTER"/>
    <property type="match status" value="1"/>
</dbReference>
<dbReference type="Pfam" id="PF13417">
    <property type="entry name" value="GST_N_3"/>
    <property type="match status" value="1"/>
</dbReference>
<gene>
    <name evidence="4" type="primary">sspA</name>
    <name evidence="4" type="ORF">Atep_02470</name>
</gene>
<dbReference type="EMBL" id="AP024563">
    <property type="protein sequence ID" value="BCU05570.1"/>
    <property type="molecule type" value="Genomic_DNA"/>
</dbReference>
<dbReference type="PROSITE" id="PS50404">
    <property type="entry name" value="GST_NTER"/>
    <property type="match status" value="1"/>
</dbReference>
<proteinExistence type="inferred from homology"/>
<dbReference type="InterPro" id="IPR004046">
    <property type="entry name" value="GST_C"/>
</dbReference>
<dbReference type="PROSITE" id="PS00195">
    <property type="entry name" value="GLUTAREDOXIN_1"/>
    <property type="match status" value="1"/>
</dbReference>
<name>A0ABM7QII3_9GAMM</name>
<dbReference type="InterPro" id="IPR004045">
    <property type="entry name" value="Glutathione_S-Trfase_N"/>
</dbReference>
<dbReference type="PANTHER" id="PTHR43968">
    <property type="match status" value="1"/>
</dbReference>
<keyword evidence="5" id="KW-1185">Reference proteome</keyword>
<evidence type="ECO:0000256" key="1">
    <source>
        <dbReference type="ARBA" id="ARBA00009929"/>
    </source>
</evidence>
<dbReference type="PROSITE" id="PS51354">
    <property type="entry name" value="GLUTAREDOXIN_2"/>
    <property type="match status" value="1"/>
</dbReference>
<dbReference type="Proteomes" id="UP000680679">
    <property type="component" value="Chromosome"/>
</dbReference>
<evidence type="ECO:0000313" key="5">
    <source>
        <dbReference type="Proteomes" id="UP000680679"/>
    </source>
</evidence>
<dbReference type="CDD" id="cd03059">
    <property type="entry name" value="GST_N_SspA"/>
    <property type="match status" value="1"/>
</dbReference>
<evidence type="ECO:0000259" key="3">
    <source>
        <dbReference type="PROSITE" id="PS50405"/>
    </source>
</evidence>
<dbReference type="RefSeq" id="WP_213379736.1">
    <property type="nucleotide sequence ID" value="NZ_AP024563.1"/>
</dbReference>
<dbReference type="PANTHER" id="PTHR43968:SF6">
    <property type="entry name" value="GLUTATHIONE S-TRANSFERASE OMEGA"/>
    <property type="match status" value="1"/>
</dbReference>
<comment type="similarity">
    <text evidence="1">Belongs to the GST superfamily. HSP26 family.</text>
</comment>
<dbReference type="Gene3D" id="3.40.30.10">
    <property type="entry name" value="Glutaredoxin"/>
    <property type="match status" value="1"/>
</dbReference>
<dbReference type="InterPro" id="IPR050983">
    <property type="entry name" value="GST_Omega/HSP26"/>
</dbReference>
<dbReference type="Pfam" id="PF00043">
    <property type="entry name" value="GST_C"/>
    <property type="match status" value="1"/>
</dbReference>
<dbReference type="Gene3D" id="1.20.1050.10">
    <property type="match status" value="1"/>
</dbReference>
<dbReference type="SFLD" id="SFLDG00358">
    <property type="entry name" value="Main_(cytGST)"/>
    <property type="match status" value="1"/>
</dbReference>
<dbReference type="InterPro" id="IPR034341">
    <property type="entry name" value="SspA_N"/>
</dbReference>
<dbReference type="SUPFAM" id="SSF47616">
    <property type="entry name" value="GST C-terminal domain-like"/>
    <property type="match status" value="1"/>
</dbReference>
<accession>A0ABM7QII3</accession>
<evidence type="ECO:0000259" key="2">
    <source>
        <dbReference type="PROSITE" id="PS50404"/>
    </source>
</evidence>
<dbReference type="InterPro" id="IPR011767">
    <property type="entry name" value="GLR_AS"/>
</dbReference>
<dbReference type="InterPro" id="IPR036282">
    <property type="entry name" value="Glutathione-S-Trfase_C_sf"/>
</dbReference>
<dbReference type="SFLD" id="SFLDS00019">
    <property type="entry name" value="Glutathione_Transferase_(cytos"/>
    <property type="match status" value="1"/>
</dbReference>
<dbReference type="InterPro" id="IPR034342">
    <property type="entry name" value="SspA_C"/>
</dbReference>
<dbReference type="InterPro" id="IPR036249">
    <property type="entry name" value="Thioredoxin-like_sf"/>
</dbReference>
<protein>
    <submittedName>
        <fullName evidence="4">Stringent starvation protein A</fullName>
    </submittedName>
</protein>